<evidence type="ECO:0000256" key="2">
    <source>
        <dbReference type="ARBA" id="ARBA00007165"/>
    </source>
</evidence>
<dbReference type="InterPro" id="IPR045214">
    <property type="entry name" value="Surf1/Surf4"/>
</dbReference>
<comment type="caution">
    <text evidence="6">Lacks conserved residue(s) required for the propagation of feature annotation.</text>
</comment>
<dbReference type="PANTHER" id="PTHR23427">
    <property type="entry name" value="SURFEIT LOCUS PROTEIN"/>
    <property type="match status" value="1"/>
</dbReference>
<accession>A0A1I3LZ83</accession>
<keyword evidence="8" id="KW-1185">Reference proteome</keyword>
<dbReference type="InterPro" id="IPR002994">
    <property type="entry name" value="Surf1/Shy1"/>
</dbReference>
<dbReference type="EMBL" id="FOQH01000010">
    <property type="protein sequence ID" value="SFI90013.1"/>
    <property type="molecule type" value="Genomic_DNA"/>
</dbReference>
<protein>
    <recommendedName>
        <fullName evidence="6">SURF1-like protein</fullName>
    </recommendedName>
</protein>
<evidence type="ECO:0000256" key="3">
    <source>
        <dbReference type="ARBA" id="ARBA00022692"/>
    </source>
</evidence>
<dbReference type="PANTHER" id="PTHR23427:SF2">
    <property type="entry name" value="SURFEIT LOCUS PROTEIN 1"/>
    <property type="match status" value="1"/>
</dbReference>
<evidence type="ECO:0000313" key="8">
    <source>
        <dbReference type="Proteomes" id="UP000199377"/>
    </source>
</evidence>
<evidence type="ECO:0000256" key="4">
    <source>
        <dbReference type="ARBA" id="ARBA00022989"/>
    </source>
</evidence>
<evidence type="ECO:0000256" key="6">
    <source>
        <dbReference type="RuleBase" id="RU363076"/>
    </source>
</evidence>
<sequence length="229" mass="24847">MSSRTPRARLVFALVIGLGGVAILCALGTWQVQRLAWKEGLIAELEGRLAAAPEALPEAPTEARDEYLRVAVTGDYRPGEIHVLTSRKPWGPGFRIVAPFETEAGRRILVDRGFVPETEKGAARTLPEGVEVTGALLWPQEVDGFTPDPDREANMWFARDLPAMAQALDAEPILVVAEADPAAAPDALPAAWPLTVNLTNDHLEYAITWFGLAAVWAGMSIAFGMRRRA</sequence>
<evidence type="ECO:0000313" key="7">
    <source>
        <dbReference type="EMBL" id="SFI90013.1"/>
    </source>
</evidence>
<keyword evidence="3 6" id="KW-0812">Transmembrane</keyword>
<dbReference type="RefSeq" id="WP_092863647.1">
    <property type="nucleotide sequence ID" value="NZ_FOQH01000010.1"/>
</dbReference>
<dbReference type="CDD" id="cd06662">
    <property type="entry name" value="SURF1"/>
    <property type="match status" value="1"/>
</dbReference>
<comment type="similarity">
    <text evidence="2 6">Belongs to the SURF1 family.</text>
</comment>
<comment type="subcellular location">
    <subcellularLocation>
        <location evidence="6">Cell membrane</location>
        <topology evidence="6">Multi-pass membrane protein</topology>
    </subcellularLocation>
    <subcellularLocation>
        <location evidence="1">Membrane</location>
    </subcellularLocation>
</comment>
<keyword evidence="4 6" id="KW-1133">Transmembrane helix</keyword>
<dbReference type="OrthoDB" id="6079986at2"/>
<name>A0A1I3LZ83_9RHOB</name>
<proteinExistence type="inferred from homology"/>
<reference evidence="7 8" key="1">
    <citation type="submission" date="2016-10" db="EMBL/GenBank/DDBJ databases">
        <authorList>
            <person name="de Groot N.N."/>
        </authorList>
    </citation>
    <scope>NUCLEOTIDE SEQUENCE [LARGE SCALE GENOMIC DNA]</scope>
    <source>
        <strain evidence="7 8">CGMCC 1.11030</strain>
    </source>
</reference>
<feature type="transmembrane region" description="Helical" evidence="6">
    <location>
        <begin position="206"/>
        <end position="225"/>
    </location>
</feature>
<organism evidence="7 8">
    <name type="scientific">Albimonas pacifica</name>
    <dbReference type="NCBI Taxonomy" id="1114924"/>
    <lineage>
        <taxon>Bacteria</taxon>
        <taxon>Pseudomonadati</taxon>
        <taxon>Pseudomonadota</taxon>
        <taxon>Alphaproteobacteria</taxon>
        <taxon>Rhodobacterales</taxon>
        <taxon>Paracoccaceae</taxon>
        <taxon>Albimonas</taxon>
    </lineage>
</organism>
<evidence type="ECO:0000256" key="1">
    <source>
        <dbReference type="ARBA" id="ARBA00004370"/>
    </source>
</evidence>
<dbReference type="PROSITE" id="PS50895">
    <property type="entry name" value="SURF1"/>
    <property type="match status" value="1"/>
</dbReference>
<keyword evidence="5 6" id="KW-0472">Membrane</keyword>
<gene>
    <name evidence="7" type="ORF">SAMN05216258_110242</name>
</gene>
<dbReference type="Proteomes" id="UP000199377">
    <property type="component" value="Unassembled WGS sequence"/>
</dbReference>
<dbReference type="Pfam" id="PF02104">
    <property type="entry name" value="SURF1"/>
    <property type="match status" value="1"/>
</dbReference>
<evidence type="ECO:0000256" key="5">
    <source>
        <dbReference type="ARBA" id="ARBA00023136"/>
    </source>
</evidence>
<dbReference type="AlphaFoldDB" id="A0A1I3LZ83"/>
<dbReference type="STRING" id="1114924.SAMN05216258_110242"/>
<keyword evidence="6" id="KW-1003">Cell membrane</keyword>
<dbReference type="GO" id="GO:0005886">
    <property type="term" value="C:plasma membrane"/>
    <property type="evidence" value="ECO:0007669"/>
    <property type="project" value="UniProtKB-SubCell"/>
</dbReference>